<dbReference type="EMBL" id="VLNR01000006">
    <property type="protein sequence ID" value="TSE10564.1"/>
    <property type="molecule type" value="Genomic_DNA"/>
</dbReference>
<feature type="transmembrane region" description="Helical" evidence="1">
    <location>
        <begin position="45"/>
        <end position="66"/>
    </location>
</feature>
<evidence type="ECO:0000259" key="2">
    <source>
        <dbReference type="Pfam" id="PF07786"/>
    </source>
</evidence>
<dbReference type="PANTHER" id="PTHR31061">
    <property type="entry name" value="LD22376P"/>
    <property type="match status" value="1"/>
</dbReference>
<feature type="transmembrane region" description="Helical" evidence="1">
    <location>
        <begin position="78"/>
        <end position="100"/>
    </location>
</feature>
<name>A0A554VPZ6_9FLAO</name>
<reference evidence="3 4" key="1">
    <citation type="submission" date="2019-07" db="EMBL/GenBank/DDBJ databases">
        <title>The draft genome sequence of Aquimarina algiphila M91.</title>
        <authorList>
            <person name="Meng X."/>
        </authorList>
    </citation>
    <scope>NUCLEOTIDE SEQUENCE [LARGE SCALE GENOMIC DNA]</scope>
    <source>
        <strain evidence="3 4">M91</strain>
    </source>
</reference>
<feature type="transmembrane region" description="Helical" evidence="1">
    <location>
        <begin position="193"/>
        <end position="214"/>
    </location>
</feature>
<dbReference type="InterPro" id="IPR012429">
    <property type="entry name" value="HGSNAT_cat"/>
</dbReference>
<feature type="transmembrane region" description="Helical" evidence="1">
    <location>
        <begin position="221"/>
        <end position="241"/>
    </location>
</feature>
<dbReference type="OrthoDB" id="9788724at2"/>
<dbReference type="Proteomes" id="UP000318833">
    <property type="component" value="Unassembled WGS sequence"/>
</dbReference>
<keyword evidence="1" id="KW-0812">Transmembrane</keyword>
<feature type="transmembrane region" description="Helical" evidence="1">
    <location>
        <begin position="12"/>
        <end position="33"/>
    </location>
</feature>
<dbReference type="PANTHER" id="PTHR31061:SF24">
    <property type="entry name" value="LD22376P"/>
    <property type="match status" value="1"/>
</dbReference>
<comment type="caution">
    <text evidence="3">The sequence shown here is derived from an EMBL/GenBank/DDBJ whole genome shotgun (WGS) entry which is preliminary data.</text>
</comment>
<proteinExistence type="predicted"/>
<evidence type="ECO:0000256" key="1">
    <source>
        <dbReference type="SAM" id="Phobius"/>
    </source>
</evidence>
<evidence type="ECO:0000313" key="3">
    <source>
        <dbReference type="EMBL" id="TSE10564.1"/>
    </source>
</evidence>
<gene>
    <name evidence="3" type="ORF">FOF46_04530</name>
</gene>
<dbReference type="AlphaFoldDB" id="A0A554VPZ6"/>
<feature type="transmembrane region" description="Helical" evidence="1">
    <location>
        <begin position="135"/>
        <end position="155"/>
    </location>
</feature>
<keyword evidence="4" id="KW-1185">Reference proteome</keyword>
<keyword evidence="1" id="KW-0472">Membrane</keyword>
<feature type="transmembrane region" description="Helical" evidence="1">
    <location>
        <begin position="291"/>
        <end position="310"/>
    </location>
</feature>
<organism evidence="3 4">
    <name type="scientific">Aquimarina algiphila</name>
    <dbReference type="NCBI Taxonomy" id="2047982"/>
    <lineage>
        <taxon>Bacteria</taxon>
        <taxon>Pseudomonadati</taxon>
        <taxon>Bacteroidota</taxon>
        <taxon>Flavobacteriia</taxon>
        <taxon>Flavobacteriales</taxon>
        <taxon>Flavobacteriaceae</taxon>
        <taxon>Aquimarina</taxon>
    </lineage>
</organism>
<protein>
    <submittedName>
        <fullName evidence="3">DUF1624 domain-containing protein</fullName>
    </submittedName>
</protein>
<feature type="domain" description="Heparan-alpha-glucosaminide N-acetyltransferase catalytic" evidence="2">
    <location>
        <begin position="4"/>
        <end position="222"/>
    </location>
</feature>
<accession>A0A554VPZ6</accession>
<feature type="transmembrane region" description="Helical" evidence="1">
    <location>
        <begin position="112"/>
        <end position="128"/>
    </location>
</feature>
<sequence length="362" mass="41768">MVKRIQSVDFLRGFTIILMILVNTPGDWSYVYAPLLHAEWNGLTLADFVFPFFLFIVGISISFVYKEKSRDTTTYKKIIFRSIKLIILGLFLNAFVPYIPFLEIKSLRIPGVLQRIGIVFCIASILYLNCTKRQLLMISGLILVGYWLWLAYIPLPNGASPILQRGSNNWANYIDYKLLKGHIWKPDYDPEGILSTFPAIVTTLIGVFIGEILISTKKRKLFFLSVIGTVFIVIGYMWGFLFPINKALWSSSFVLVTSGYAILFLVLFYYLMDESKYNFGSVIKSVGANAIIIYFSSSILTKIFYLVHITQDTSIHRWLFECLFVYEFLDRSFSSFIYAIAVVVFYTLMAYVLYKKKIFFKV</sequence>
<keyword evidence="1" id="KW-1133">Transmembrane helix</keyword>
<feature type="transmembrane region" description="Helical" evidence="1">
    <location>
        <begin position="247"/>
        <end position="271"/>
    </location>
</feature>
<evidence type="ECO:0000313" key="4">
    <source>
        <dbReference type="Proteomes" id="UP000318833"/>
    </source>
</evidence>
<feature type="transmembrane region" description="Helical" evidence="1">
    <location>
        <begin position="336"/>
        <end position="354"/>
    </location>
</feature>
<dbReference type="Pfam" id="PF07786">
    <property type="entry name" value="HGSNAT_cat"/>
    <property type="match status" value="1"/>
</dbReference>